<keyword evidence="3" id="KW-1185">Reference proteome</keyword>
<comment type="caution">
    <text evidence="2">The sequence shown here is derived from an EMBL/GenBank/DDBJ whole genome shotgun (WGS) entry which is preliminary data.</text>
</comment>
<dbReference type="EMBL" id="JACIBS010000001">
    <property type="protein sequence ID" value="MBB3663051.1"/>
    <property type="molecule type" value="Genomic_DNA"/>
</dbReference>
<dbReference type="RefSeq" id="WP_183781762.1">
    <property type="nucleotide sequence ID" value="NZ_JACIBS010000001.1"/>
</dbReference>
<evidence type="ECO:0000313" key="3">
    <source>
        <dbReference type="Proteomes" id="UP000564573"/>
    </source>
</evidence>
<accession>A0A839XJW9</accession>
<feature type="compositionally biased region" description="Basic and acidic residues" evidence="1">
    <location>
        <begin position="65"/>
        <end position="84"/>
    </location>
</feature>
<evidence type="ECO:0008006" key="4">
    <source>
        <dbReference type="Google" id="ProtNLM"/>
    </source>
</evidence>
<proteinExistence type="predicted"/>
<gene>
    <name evidence="2" type="ORF">FB384_001955</name>
</gene>
<evidence type="ECO:0000256" key="1">
    <source>
        <dbReference type="SAM" id="MobiDB-lite"/>
    </source>
</evidence>
<dbReference type="Proteomes" id="UP000564573">
    <property type="component" value="Unassembled WGS sequence"/>
</dbReference>
<evidence type="ECO:0000313" key="2">
    <source>
        <dbReference type="EMBL" id="MBB3663051.1"/>
    </source>
</evidence>
<dbReference type="AlphaFoldDB" id="A0A839XJW9"/>
<name>A0A839XJW9_9PSEU</name>
<feature type="region of interest" description="Disordered" evidence="1">
    <location>
        <begin position="44"/>
        <end position="92"/>
    </location>
</feature>
<sequence length="154" mass="15766">MARPNRAARTALAVAGWLAAAGVAVAVGLVAVSALGRGILAPGPPMAEPAEVEAELSSPASSATADREGPEGPGDRPRTRHVEHTPGGTVVAACDRDGQASLLSWSPAQGFQADDIEDGPDDEVELTFESEDRDVDVSAECRNGKPRATVDADN</sequence>
<feature type="region of interest" description="Disordered" evidence="1">
    <location>
        <begin position="128"/>
        <end position="154"/>
    </location>
</feature>
<reference evidence="2 3" key="1">
    <citation type="submission" date="2020-08" db="EMBL/GenBank/DDBJ databases">
        <title>Sequencing the genomes of 1000 actinobacteria strains.</title>
        <authorList>
            <person name="Klenk H.-P."/>
        </authorList>
    </citation>
    <scope>NUCLEOTIDE SEQUENCE [LARGE SCALE GENOMIC DNA]</scope>
    <source>
        <strain evidence="2 3">DSM 45267</strain>
    </source>
</reference>
<protein>
    <recommendedName>
        <fullName evidence="4">Septum formation initiator</fullName>
    </recommendedName>
</protein>
<organism evidence="2 3">
    <name type="scientific">Prauserella sediminis</name>
    <dbReference type="NCBI Taxonomy" id="577680"/>
    <lineage>
        <taxon>Bacteria</taxon>
        <taxon>Bacillati</taxon>
        <taxon>Actinomycetota</taxon>
        <taxon>Actinomycetes</taxon>
        <taxon>Pseudonocardiales</taxon>
        <taxon>Pseudonocardiaceae</taxon>
        <taxon>Prauserella</taxon>
        <taxon>Prauserella salsuginis group</taxon>
    </lineage>
</organism>